<dbReference type="Proteomes" id="UP000756921">
    <property type="component" value="Unassembled WGS sequence"/>
</dbReference>
<sequence>MPLPSASSLSKASAIAAGEGVPAIRLLPELPELPLLLLLLCPPDGHQVRAAHSPAQSDGDCADVRQNVGHRAVGGGLSWQHQPIDDEETCLVTQDRTRQLRGLTPSPMVTKYNTMANVEAPLAAVPVKRSTQAMRPPDNAAPPPRREEAASQRSTSTEKRPPVNAPPPPRRDHQSTLHLHREERRHRCPIPEANRPSLPAPRHQARLLYLPCYTVSALQLRQKRYLPSPTSTKPTPKDTFPSSPSSSSHHQARVALRSDARFLPRAPIARTIVVTGTSKATNCIVQHKRRYLAPRPSPHAIRCAGAICGLFASYHISDTRRTRAHLVMSPLVPSLNSEHRGDICWVPLHRRGTSGRSCSRCKSDCIAYARLRWLAARFGPKPLSCRAVPSFGRRHQRWSLPSELVLHLAVARANIGNAQNHCSSPQLSPRAEHCGGYVGLFLHRGTDYALLTPHAAFSRVPSGGGELALAFDAQEHDVQYALSQRAVYPSFAEAAAYYLPTLDAPWTHRRSSRCVTPRDSSCPARVHYPEERDIVASHGDSILHASNLHAAPVDTVHAEDPRGLEEPLVTAIRAGCRDAVFRRGASHSAGRDGMDGPIATRNAPQRLTVETGLLEHTSSCRNSVHDAATKPS</sequence>
<feature type="region of interest" description="Disordered" evidence="1">
    <location>
        <begin position="224"/>
        <end position="254"/>
    </location>
</feature>
<comment type="caution">
    <text evidence="2">The sequence shown here is derived from an EMBL/GenBank/DDBJ whole genome shotgun (WGS) entry which is preliminary data.</text>
</comment>
<feature type="compositionally biased region" description="Low complexity" evidence="1">
    <location>
        <begin position="227"/>
        <end position="248"/>
    </location>
</feature>
<dbReference type="OrthoDB" id="10670880at2759"/>
<name>A0A9P6KU37_9PLEO</name>
<evidence type="ECO:0000313" key="2">
    <source>
        <dbReference type="EMBL" id="KAF9738414.1"/>
    </source>
</evidence>
<dbReference type="AlphaFoldDB" id="A0A9P6KU37"/>
<dbReference type="EMBL" id="WJXW01000003">
    <property type="protein sequence ID" value="KAF9738414.1"/>
    <property type="molecule type" value="Genomic_DNA"/>
</dbReference>
<organism evidence="2 3">
    <name type="scientific">Paraphaeosphaeria minitans</name>
    <dbReference type="NCBI Taxonomy" id="565426"/>
    <lineage>
        <taxon>Eukaryota</taxon>
        <taxon>Fungi</taxon>
        <taxon>Dikarya</taxon>
        <taxon>Ascomycota</taxon>
        <taxon>Pezizomycotina</taxon>
        <taxon>Dothideomycetes</taxon>
        <taxon>Pleosporomycetidae</taxon>
        <taxon>Pleosporales</taxon>
        <taxon>Massarineae</taxon>
        <taxon>Didymosphaeriaceae</taxon>
        <taxon>Paraphaeosphaeria</taxon>
    </lineage>
</organism>
<feature type="region of interest" description="Disordered" evidence="1">
    <location>
        <begin position="126"/>
        <end position="199"/>
    </location>
</feature>
<accession>A0A9P6KU37</accession>
<evidence type="ECO:0000256" key="1">
    <source>
        <dbReference type="SAM" id="MobiDB-lite"/>
    </source>
</evidence>
<keyword evidence="3" id="KW-1185">Reference proteome</keyword>
<feature type="compositionally biased region" description="Basic and acidic residues" evidence="1">
    <location>
        <begin position="169"/>
        <end position="182"/>
    </location>
</feature>
<protein>
    <submittedName>
        <fullName evidence="2">Uncharacterized protein</fullName>
    </submittedName>
</protein>
<evidence type="ECO:0000313" key="3">
    <source>
        <dbReference type="Proteomes" id="UP000756921"/>
    </source>
</evidence>
<proteinExistence type="predicted"/>
<reference evidence="2" key="1">
    <citation type="journal article" date="2020" name="Mol. Plant Microbe Interact.">
        <title>Genome Sequence of the Biocontrol Agent Coniothyrium minitans strain Conio (IMI 134523).</title>
        <authorList>
            <person name="Patel D."/>
            <person name="Shittu T.A."/>
            <person name="Baroncelli R."/>
            <person name="Muthumeenakshi S."/>
            <person name="Osborne T.H."/>
            <person name="Janganan T.K."/>
            <person name="Sreenivasaprasad S."/>
        </authorList>
    </citation>
    <scope>NUCLEOTIDE SEQUENCE</scope>
    <source>
        <strain evidence="2">Conio</strain>
    </source>
</reference>
<feature type="compositionally biased region" description="Basic and acidic residues" evidence="1">
    <location>
        <begin position="144"/>
        <end position="161"/>
    </location>
</feature>
<gene>
    <name evidence="2" type="ORF">PMIN01_03697</name>
</gene>